<dbReference type="GO" id="GO:0016491">
    <property type="term" value="F:oxidoreductase activity"/>
    <property type="evidence" value="ECO:0007669"/>
    <property type="project" value="UniProtKB-KW"/>
</dbReference>
<dbReference type="InterPro" id="IPR036291">
    <property type="entry name" value="NAD(P)-bd_dom_sf"/>
</dbReference>
<reference evidence="3 4" key="1">
    <citation type="submission" date="2018-08" db="EMBL/GenBank/DDBJ databases">
        <title>A genome reference for cultivated species of the human gut microbiota.</title>
        <authorList>
            <person name="Zou Y."/>
            <person name="Xue W."/>
            <person name="Luo G."/>
        </authorList>
    </citation>
    <scope>NUCLEOTIDE SEQUENCE [LARGE SCALE GENOMIC DNA]</scope>
    <source>
        <strain evidence="3 4">AF46-11NS</strain>
    </source>
</reference>
<comment type="caution">
    <text evidence="3">The sequence shown here is derived from an EMBL/GenBank/DDBJ whole genome shotgun (WGS) entry which is preliminary data.</text>
</comment>
<dbReference type="PRINTS" id="PR00081">
    <property type="entry name" value="GDHRDH"/>
</dbReference>
<dbReference type="EMBL" id="QRNE01000223">
    <property type="protein sequence ID" value="RHK18537.1"/>
    <property type="molecule type" value="Genomic_DNA"/>
</dbReference>
<dbReference type="PANTHER" id="PTHR44196">
    <property type="entry name" value="DEHYDROGENASE/REDUCTASE SDR FAMILY MEMBER 7B"/>
    <property type="match status" value="1"/>
</dbReference>
<evidence type="ECO:0000313" key="4">
    <source>
        <dbReference type="Proteomes" id="UP000285503"/>
    </source>
</evidence>
<evidence type="ECO:0000256" key="2">
    <source>
        <dbReference type="ARBA" id="ARBA00023002"/>
    </source>
</evidence>
<gene>
    <name evidence="3" type="ORF">DW075_23275</name>
</gene>
<dbReference type="Pfam" id="PF00106">
    <property type="entry name" value="adh_short"/>
    <property type="match status" value="1"/>
</dbReference>
<dbReference type="Proteomes" id="UP000285503">
    <property type="component" value="Unassembled WGS sequence"/>
</dbReference>
<keyword evidence="2" id="KW-0560">Oxidoreductase</keyword>
<sequence>MVFHEKIIIIGATSGIGRGLAEVYSQEDYLIGITGRRENLLEEVCARDKDKLFYQVCDITDTQATISSLKTLTQKMGGMDILIICAGTGELNPELSYQLEEPTLLTNVIGFTNIADWGFRYFEQQKSGHLVTISSVGGTRGSGIAPAYNASKAYQINYMEGLRQKATKSPYSIYTTDIRPGFVDTAMAKGEGLFWVTPVDKAVKQIKKAISKKKKVAFISKRWRYVTILFRLLPSAIYCRM</sequence>
<dbReference type="PANTHER" id="PTHR44196:SF3">
    <property type="entry name" value="SHORT CHAIN DEHYDROGENASE FAMILY PROTEIN"/>
    <property type="match status" value="1"/>
</dbReference>
<dbReference type="GO" id="GO:0016020">
    <property type="term" value="C:membrane"/>
    <property type="evidence" value="ECO:0007669"/>
    <property type="project" value="TreeGrafter"/>
</dbReference>
<dbReference type="SUPFAM" id="SSF51735">
    <property type="entry name" value="NAD(P)-binding Rossmann-fold domains"/>
    <property type="match status" value="1"/>
</dbReference>
<evidence type="ECO:0000256" key="1">
    <source>
        <dbReference type="ARBA" id="ARBA00006484"/>
    </source>
</evidence>
<dbReference type="InterPro" id="IPR002347">
    <property type="entry name" value="SDR_fam"/>
</dbReference>
<comment type="similarity">
    <text evidence="1">Belongs to the short-chain dehydrogenases/reductases (SDR) family.</text>
</comment>
<proteinExistence type="inferred from homology"/>
<organism evidence="3 4">
    <name type="scientific">Bacteroides xylanisolvens</name>
    <dbReference type="NCBI Taxonomy" id="371601"/>
    <lineage>
        <taxon>Bacteria</taxon>
        <taxon>Pseudomonadati</taxon>
        <taxon>Bacteroidota</taxon>
        <taxon>Bacteroidia</taxon>
        <taxon>Bacteroidales</taxon>
        <taxon>Bacteroidaceae</taxon>
        <taxon>Bacteroides</taxon>
    </lineage>
</organism>
<name>A0A415FDE2_9BACE</name>
<accession>A0A415FDE2</accession>
<protein>
    <submittedName>
        <fullName evidence="3">SDR family NAD(P)-dependent oxidoreductase</fullName>
    </submittedName>
</protein>
<evidence type="ECO:0000313" key="3">
    <source>
        <dbReference type="EMBL" id="RHK18537.1"/>
    </source>
</evidence>
<dbReference type="AlphaFoldDB" id="A0A415FDE2"/>
<dbReference type="Gene3D" id="3.40.50.720">
    <property type="entry name" value="NAD(P)-binding Rossmann-like Domain"/>
    <property type="match status" value="1"/>
</dbReference>